<sequence>MQPAKETASNIAASAKSGMDKTKAVAQEQVDKVSAHGPMGKEMAREKKDARVAEAEATKREAKMQNAAARQGEQVTGGYGNYTTGGQTGYNHQI</sequence>
<dbReference type="InterPro" id="IPR005513">
    <property type="entry name" value="LEA_1"/>
</dbReference>
<name>A0A165G0J6_LINUS</name>
<accession>A0A165G0J6</accession>
<comment type="similarity">
    <text evidence="1">Belongs to the LEA type 1 family.</text>
</comment>
<proteinExistence type="inferred from homology"/>
<dbReference type="AlphaFoldDB" id="A0A165G0J6"/>
<feature type="compositionally biased region" description="Low complexity" evidence="2">
    <location>
        <begin position="81"/>
        <end position="94"/>
    </location>
</feature>
<feature type="compositionally biased region" description="Basic and acidic residues" evidence="2">
    <location>
        <begin position="18"/>
        <end position="34"/>
    </location>
</feature>
<dbReference type="PANTHER" id="PTHR33493:SF2">
    <property type="entry name" value="LATE EMBRYOGENESIS ABUNDANT PROTEIN 46"/>
    <property type="match status" value="1"/>
</dbReference>
<protein>
    <submittedName>
        <fullName evidence="3">Late embryogenesis abundant (Lea) group 1-embryo development</fullName>
    </submittedName>
</protein>
<dbReference type="EMBL" id="KX034557">
    <property type="protein sequence ID" value="AMY26620.1"/>
    <property type="molecule type" value="Genomic_DNA"/>
</dbReference>
<evidence type="ECO:0000256" key="1">
    <source>
        <dbReference type="ARBA" id="ARBA00010975"/>
    </source>
</evidence>
<dbReference type="PANTHER" id="PTHR33493">
    <property type="entry name" value="LATE EMBRYOGENESIS ABUNDANT PROTEIN 6-RELATED"/>
    <property type="match status" value="1"/>
</dbReference>
<feature type="compositionally biased region" description="Basic and acidic residues" evidence="2">
    <location>
        <begin position="42"/>
        <end position="63"/>
    </location>
</feature>
<evidence type="ECO:0000313" key="3">
    <source>
        <dbReference type="EMBL" id="AMY26620.1"/>
    </source>
</evidence>
<dbReference type="GO" id="GO:0009793">
    <property type="term" value="P:embryo development ending in seed dormancy"/>
    <property type="evidence" value="ECO:0007669"/>
    <property type="project" value="InterPro"/>
</dbReference>
<dbReference type="Pfam" id="PF03760">
    <property type="entry name" value="LEA_1"/>
    <property type="match status" value="1"/>
</dbReference>
<evidence type="ECO:0000256" key="2">
    <source>
        <dbReference type="SAM" id="MobiDB-lite"/>
    </source>
</evidence>
<feature type="region of interest" description="Disordered" evidence="2">
    <location>
        <begin position="1"/>
        <end position="94"/>
    </location>
</feature>
<organism evidence="3">
    <name type="scientific">Linum usitatissimum</name>
    <name type="common">Flax</name>
    <name type="synonym">Linum humile</name>
    <dbReference type="NCBI Taxonomy" id="4006"/>
    <lineage>
        <taxon>Eukaryota</taxon>
        <taxon>Viridiplantae</taxon>
        <taxon>Streptophyta</taxon>
        <taxon>Embryophyta</taxon>
        <taxon>Tracheophyta</taxon>
        <taxon>Spermatophyta</taxon>
        <taxon>Magnoliopsida</taxon>
        <taxon>eudicotyledons</taxon>
        <taxon>Gunneridae</taxon>
        <taxon>Pentapetalae</taxon>
        <taxon>rosids</taxon>
        <taxon>fabids</taxon>
        <taxon>Malpighiales</taxon>
        <taxon>Linaceae</taxon>
        <taxon>Linum</taxon>
    </lineage>
</organism>
<reference evidence="3" key="1">
    <citation type="submission" date="2016-04" db="EMBL/GenBank/DDBJ databases">
        <title>Structural Organization of Fatty Acid Desaturase Loci in Linseed Lines with Contrasting Linolenic Acid Contents.</title>
        <authorList>
            <person name="Thambugala D."/>
            <person name="Ragupathy R."/>
            <person name="Cloutier S."/>
        </authorList>
    </citation>
    <scope>NUCLEOTIDE SEQUENCE</scope>
</reference>